<dbReference type="InterPro" id="IPR011008">
    <property type="entry name" value="Dimeric_a/b-barrel"/>
</dbReference>
<keyword evidence="1" id="KW-0732">Signal</keyword>
<evidence type="ECO:0000313" key="4">
    <source>
        <dbReference type="Proteomes" id="UP000193335"/>
    </source>
</evidence>
<name>A0A1Y2JXW9_BRAJP</name>
<dbReference type="PANTHER" id="PTHR33336">
    <property type="entry name" value="QUINOL MONOOXYGENASE YGIN-RELATED"/>
    <property type="match status" value="1"/>
</dbReference>
<dbReference type="PROSITE" id="PS51725">
    <property type="entry name" value="ABM"/>
    <property type="match status" value="1"/>
</dbReference>
<dbReference type="InterPro" id="IPR050744">
    <property type="entry name" value="AI-2_Isomerase_LsrG"/>
</dbReference>
<keyword evidence="3" id="KW-0503">Monooxygenase</keyword>
<keyword evidence="3" id="KW-0560">Oxidoreductase</keyword>
<gene>
    <name evidence="3" type="ORF">BSZ19_01395</name>
</gene>
<proteinExistence type="predicted"/>
<dbReference type="PANTHER" id="PTHR33336:SF3">
    <property type="entry name" value="ABM DOMAIN-CONTAINING PROTEIN"/>
    <property type="match status" value="1"/>
</dbReference>
<dbReference type="EMBL" id="NAFL01000152">
    <property type="protein sequence ID" value="OSJ37009.1"/>
    <property type="molecule type" value="Genomic_DNA"/>
</dbReference>
<dbReference type="AlphaFoldDB" id="A0A1Y2JXW9"/>
<feature type="chain" id="PRO_5013367982" evidence="1">
    <location>
        <begin position="25"/>
        <end position="130"/>
    </location>
</feature>
<dbReference type="Pfam" id="PF03992">
    <property type="entry name" value="ABM"/>
    <property type="match status" value="1"/>
</dbReference>
<dbReference type="RefSeq" id="WP_085398228.1">
    <property type="nucleotide sequence ID" value="NZ_NAFL01000152.1"/>
</dbReference>
<evidence type="ECO:0000256" key="1">
    <source>
        <dbReference type="SAM" id="SignalP"/>
    </source>
</evidence>
<protein>
    <submittedName>
        <fullName evidence="3">Antibiotic biosynthesis monooxygenase</fullName>
    </submittedName>
</protein>
<dbReference type="GO" id="GO:0004497">
    <property type="term" value="F:monooxygenase activity"/>
    <property type="evidence" value="ECO:0007669"/>
    <property type="project" value="UniProtKB-KW"/>
</dbReference>
<organism evidence="3 4">
    <name type="scientific">Bradyrhizobium japonicum</name>
    <dbReference type="NCBI Taxonomy" id="375"/>
    <lineage>
        <taxon>Bacteria</taxon>
        <taxon>Pseudomonadati</taxon>
        <taxon>Pseudomonadota</taxon>
        <taxon>Alphaproteobacteria</taxon>
        <taxon>Hyphomicrobiales</taxon>
        <taxon>Nitrobacteraceae</taxon>
        <taxon>Bradyrhizobium</taxon>
    </lineage>
</organism>
<sequence length="130" mass="14176">MTATQLLVLGASVLAAAIAGGVVAQQADEQYVQLAEIEVDPVQLDAYRAAVQEQIDAAIRNEPGVLVLYAVSEKGNPTHVKVFEIYRDRSAYEAHLESDQFKKYKTTVEKMVKSLKLIQASPIMLGAQSN</sequence>
<dbReference type="InterPro" id="IPR007138">
    <property type="entry name" value="ABM_dom"/>
</dbReference>
<accession>A0A1Y2JXW9</accession>
<comment type="caution">
    <text evidence="3">The sequence shown here is derived from an EMBL/GenBank/DDBJ whole genome shotgun (WGS) entry which is preliminary data.</text>
</comment>
<dbReference type="Proteomes" id="UP000193335">
    <property type="component" value="Unassembled WGS sequence"/>
</dbReference>
<dbReference type="SUPFAM" id="SSF54909">
    <property type="entry name" value="Dimeric alpha+beta barrel"/>
    <property type="match status" value="1"/>
</dbReference>
<evidence type="ECO:0000313" key="3">
    <source>
        <dbReference type="EMBL" id="OSJ37009.1"/>
    </source>
</evidence>
<reference evidence="3 4" key="1">
    <citation type="submission" date="2017-03" db="EMBL/GenBank/DDBJ databases">
        <title>Whole genome sequences of fourteen strains of Bradyrhizobium canariense and one strain of Bradyrhizobium japonicum isolated from Lupinus (Papilionoideae: Genisteae) species in Algeria.</title>
        <authorList>
            <person name="Crovadore J."/>
            <person name="Chekireb D."/>
            <person name="Brachmann A."/>
            <person name="Chablais R."/>
            <person name="Cochard B."/>
            <person name="Lefort F."/>
        </authorList>
    </citation>
    <scope>NUCLEOTIDE SEQUENCE [LARGE SCALE GENOMIC DNA]</scope>
    <source>
        <strain evidence="3 4">UBMA197</strain>
    </source>
</reference>
<feature type="signal peptide" evidence="1">
    <location>
        <begin position="1"/>
        <end position="24"/>
    </location>
</feature>
<dbReference type="Gene3D" id="3.30.70.100">
    <property type="match status" value="1"/>
</dbReference>
<evidence type="ECO:0000259" key="2">
    <source>
        <dbReference type="PROSITE" id="PS51725"/>
    </source>
</evidence>
<feature type="domain" description="ABM" evidence="2">
    <location>
        <begin position="31"/>
        <end position="124"/>
    </location>
</feature>